<gene>
    <name evidence="6" type="ORF">Csa_6G518170</name>
</gene>
<dbReference type="KEGG" id="csv:101222614"/>
<evidence type="ECO:0000259" key="5">
    <source>
        <dbReference type="PROSITE" id="PS51005"/>
    </source>
</evidence>
<dbReference type="PROSITE" id="PS51005">
    <property type="entry name" value="NAC"/>
    <property type="match status" value="1"/>
</dbReference>
<dbReference type="InterPro" id="IPR044799">
    <property type="entry name" value="SOG1-like"/>
</dbReference>
<dbReference type="GO" id="GO:0000976">
    <property type="term" value="F:transcription cis-regulatory region binding"/>
    <property type="evidence" value="ECO:0000318"/>
    <property type="project" value="GO_Central"/>
</dbReference>
<keyword evidence="1" id="KW-0805">Transcription regulation</keyword>
<dbReference type="GO" id="GO:0006355">
    <property type="term" value="P:regulation of DNA-templated transcription"/>
    <property type="evidence" value="ECO:0000318"/>
    <property type="project" value="GO_Central"/>
</dbReference>
<evidence type="ECO:0000256" key="1">
    <source>
        <dbReference type="ARBA" id="ARBA00023015"/>
    </source>
</evidence>
<sequence length="230" mass="26226">MIIIIKIMEAYGSIMCPSCAYPLEIDEVNRSLVEDWGKLPAGVKFDPSDQQILEHLEAKVKEDKQKLHPLIHHFILTLDGDDGICYTHPQYLPGMRKDGGVRHFFHRSPKAYTSGTRKRRKVRTDEEEGTDTRWHKTGKTRAVSDGSGGSDSRVMGFKKILVLYSNYGNQKKPRKTNWVMHQYHLGVTEEEKDGQWVASKVFFQLQPRQTSIMPSNSIHQTRGGEASSLV</sequence>
<evidence type="ECO:0000256" key="4">
    <source>
        <dbReference type="ARBA" id="ARBA00023242"/>
    </source>
</evidence>
<dbReference type="SUPFAM" id="SSF101941">
    <property type="entry name" value="NAC domain"/>
    <property type="match status" value="1"/>
</dbReference>
<dbReference type="InterPro" id="IPR036093">
    <property type="entry name" value="NAC_dom_sf"/>
</dbReference>
<reference evidence="6 7" key="1">
    <citation type="journal article" date="2009" name="Nat. Genet.">
        <title>The genome of the cucumber, Cucumis sativus L.</title>
        <authorList>
            <person name="Huang S."/>
            <person name="Li R."/>
            <person name="Zhang Z."/>
            <person name="Li L."/>
            <person name="Gu X."/>
            <person name="Fan W."/>
            <person name="Lucas W.J."/>
            <person name="Wang X."/>
            <person name="Xie B."/>
            <person name="Ni P."/>
            <person name="Ren Y."/>
            <person name="Zhu H."/>
            <person name="Li J."/>
            <person name="Lin K."/>
            <person name="Jin W."/>
            <person name="Fei Z."/>
            <person name="Li G."/>
            <person name="Staub J."/>
            <person name="Kilian A."/>
            <person name="van der Vossen E.A."/>
            <person name="Wu Y."/>
            <person name="Guo J."/>
            <person name="He J."/>
            <person name="Jia Z."/>
            <person name="Ren Y."/>
            <person name="Tian G."/>
            <person name="Lu Y."/>
            <person name="Ruan J."/>
            <person name="Qian W."/>
            <person name="Wang M."/>
            <person name="Huang Q."/>
            <person name="Li B."/>
            <person name="Xuan Z."/>
            <person name="Cao J."/>
            <person name="Asan"/>
            <person name="Wu Z."/>
            <person name="Zhang J."/>
            <person name="Cai Q."/>
            <person name="Bai Y."/>
            <person name="Zhao B."/>
            <person name="Han Y."/>
            <person name="Li Y."/>
            <person name="Li X."/>
            <person name="Wang S."/>
            <person name="Shi Q."/>
            <person name="Liu S."/>
            <person name="Cho W.K."/>
            <person name="Kim J.Y."/>
            <person name="Xu Y."/>
            <person name="Heller-Uszynska K."/>
            <person name="Miao H."/>
            <person name="Cheng Z."/>
            <person name="Zhang S."/>
            <person name="Wu J."/>
            <person name="Yang Y."/>
            <person name="Kang H."/>
            <person name="Li M."/>
            <person name="Liang H."/>
            <person name="Ren X."/>
            <person name="Shi Z."/>
            <person name="Wen M."/>
            <person name="Jian M."/>
            <person name="Yang H."/>
            <person name="Zhang G."/>
            <person name="Yang Z."/>
            <person name="Chen R."/>
            <person name="Liu S."/>
            <person name="Li J."/>
            <person name="Ma L."/>
            <person name="Liu H."/>
            <person name="Zhou Y."/>
            <person name="Zhao J."/>
            <person name="Fang X."/>
            <person name="Li G."/>
            <person name="Fang L."/>
            <person name="Li Y."/>
            <person name="Liu D."/>
            <person name="Zheng H."/>
            <person name="Zhang Y."/>
            <person name="Qin N."/>
            <person name="Li Z."/>
            <person name="Yang G."/>
            <person name="Yang S."/>
            <person name="Bolund L."/>
            <person name="Kristiansen K."/>
            <person name="Zheng H."/>
            <person name="Li S."/>
            <person name="Zhang X."/>
            <person name="Yang H."/>
            <person name="Wang J."/>
            <person name="Sun R."/>
            <person name="Zhang B."/>
            <person name="Jiang S."/>
            <person name="Wang J."/>
            <person name="Du Y."/>
            <person name="Li S."/>
        </authorList>
    </citation>
    <scope>NUCLEOTIDE SEQUENCE [LARGE SCALE GENOMIC DNA]</scope>
    <source>
        <strain evidence="7">cv. 9930</strain>
    </source>
</reference>
<evidence type="ECO:0000256" key="2">
    <source>
        <dbReference type="ARBA" id="ARBA00023125"/>
    </source>
</evidence>
<evidence type="ECO:0000313" key="7">
    <source>
        <dbReference type="Proteomes" id="UP000029981"/>
    </source>
</evidence>
<evidence type="ECO:0000313" key="6">
    <source>
        <dbReference type="EMBL" id="KGN49262.1"/>
    </source>
</evidence>
<dbReference type="STRING" id="3659.A0A0A0KLJ8"/>
<dbReference type="Proteomes" id="UP000029981">
    <property type="component" value="Chromosome 6"/>
</dbReference>
<dbReference type="GO" id="GO:0003700">
    <property type="term" value="F:DNA-binding transcription factor activity"/>
    <property type="evidence" value="ECO:0007669"/>
    <property type="project" value="InterPro"/>
</dbReference>
<evidence type="ECO:0000256" key="3">
    <source>
        <dbReference type="ARBA" id="ARBA00023163"/>
    </source>
</evidence>
<name>A0A0A0KLJ8_CUCSA</name>
<reference evidence="6 7" key="3">
    <citation type="journal article" date="2010" name="BMC Genomics">
        <title>Transcriptome sequencing and comparative analysis of cucumber flowers with different sex types.</title>
        <authorList>
            <person name="Guo S."/>
            <person name="Zheng Y."/>
            <person name="Joung J.G."/>
            <person name="Liu S."/>
            <person name="Zhang Z."/>
            <person name="Crasta O.R."/>
            <person name="Sobral B.W."/>
            <person name="Xu Y."/>
            <person name="Huang S."/>
            <person name="Fei Z."/>
        </authorList>
    </citation>
    <scope>NUCLEOTIDE SEQUENCE [LARGE SCALE GENOMIC DNA]</scope>
    <source>
        <strain evidence="7">cv. 9930</strain>
    </source>
</reference>
<dbReference type="PANTHER" id="PTHR31079:SF20">
    <property type="entry name" value="NAC DOMAIN-CONTAINING PROTEIN 10"/>
    <property type="match status" value="1"/>
</dbReference>
<reference evidence="6 7" key="2">
    <citation type="journal article" date="2009" name="PLoS ONE">
        <title>An integrated genetic and cytogenetic map of the cucumber genome.</title>
        <authorList>
            <person name="Ren Y."/>
            <person name="Zhang Z."/>
            <person name="Liu J."/>
            <person name="Staub J.E."/>
            <person name="Han Y."/>
            <person name="Cheng Z."/>
            <person name="Li X."/>
            <person name="Lu J."/>
            <person name="Miao H."/>
            <person name="Kang H."/>
            <person name="Xie B."/>
            <person name="Gu X."/>
            <person name="Wang X."/>
            <person name="Du Y."/>
            <person name="Jin W."/>
            <person name="Huang S."/>
        </authorList>
    </citation>
    <scope>NUCLEOTIDE SEQUENCE [LARGE SCALE GENOMIC DNA]</scope>
    <source>
        <strain evidence="7">cv. 9930</strain>
    </source>
</reference>
<keyword evidence="2" id="KW-0238">DNA-binding</keyword>
<dbReference type="InterPro" id="IPR003441">
    <property type="entry name" value="NAC-dom"/>
</dbReference>
<dbReference type="PANTHER" id="PTHR31079">
    <property type="entry name" value="NAC DOMAIN-CONTAINING PROTEIN 73"/>
    <property type="match status" value="1"/>
</dbReference>
<keyword evidence="7" id="KW-1185">Reference proteome</keyword>
<dbReference type="SMR" id="A0A0A0KLJ8"/>
<accession>A0A0A0KLJ8</accession>
<dbReference type="EMBL" id="CM002927">
    <property type="protein sequence ID" value="KGN49262.1"/>
    <property type="molecule type" value="Genomic_DNA"/>
</dbReference>
<dbReference type="Gene3D" id="2.170.150.80">
    <property type="entry name" value="NAC domain"/>
    <property type="match status" value="1"/>
</dbReference>
<protein>
    <submittedName>
        <fullName evidence="6">NAC domain-containing protein 21/22</fullName>
    </submittedName>
</protein>
<reference evidence="6 7" key="4">
    <citation type="journal article" date="2011" name="BMC Genomics">
        <title>RNA-Seq improves annotation of protein-coding genes in the cucumber genome.</title>
        <authorList>
            <person name="Li Z."/>
            <person name="Zhang Z."/>
            <person name="Yan P."/>
            <person name="Huang S."/>
            <person name="Fei Z."/>
            <person name="Lin K."/>
        </authorList>
    </citation>
    <scope>NUCLEOTIDE SEQUENCE [LARGE SCALE GENOMIC DNA]</scope>
    <source>
        <strain evidence="7">cv. 9930</strain>
    </source>
</reference>
<dbReference type="GO" id="GO:0005634">
    <property type="term" value="C:nucleus"/>
    <property type="evidence" value="ECO:0000318"/>
    <property type="project" value="GO_Central"/>
</dbReference>
<dbReference type="Gramene" id="KGN49262">
    <property type="protein sequence ID" value="KGN49262"/>
    <property type="gene ID" value="Csa_6G518170"/>
</dbReference>
<dbReference type="OrthoDB" id="2020306at2759"/>
<feature type="domain" description="NAC" evidence="5">
    <location>
        <begin position="39"/>
        <end position="204"/>
    </location>
</feature>
<proteinExistence type="predicted"/>
<organism evidence="6 7">
    <name type="scientific">Cucumis sativus</name>
    <name type="common">Cucumber</name>
    <dbReference type="NCBI Taxonomy" id="3659"/>
    <lineage>
        <taxon>Eukaryota</taxon>
        <taxon>Viridiplantae</taxon>
        <taxon>Streptophyta</taxon>
        <taxon>Embryophyta</taxon>
        <taxon>Tracheophyta</taxon>
        <taxon>Spermatophyta</taxon>
        <taxon>Magnoliopsida</taxon>
        <taxon>eudicotyledons</taxon>
        <taxon>Gunneridae</taxon>
        <taxon>Pentapetalae</taxon>
        <taxon>rosids</taxon>
        <taxon>fabids</taxon>
        <taxon>Cucurbitales</taxon>
        <taxon>Cucurbitaceae</taxon>
        <taxon>Benincaseae</taxon>
        <taxon>Cucumis</taxon>
    </lineage>
</organism>
<keyword evidence="4" id="KW-0539">Nucleus</keyword>
<dbReference type="eggNOG" id="ENOG502QR2Y">
    <property type="taxonomic scope" value="Eukaryota"/>
</dbReference>
<dbReference type="AlphaFoldDB" id="A0A0A0KLJ8"/>
<dbReference type="OMA" id="NCAETRW"/>
<dbReference type="Pfam" id="PF02365">
    <property type="entry name" value="NAM"/>
    <property type="match status" value="1"/>
</dbReference>
<keyword evidence="3" id="KW-0804">Transcription</keyword>